<dbReference type="EMBL" id="CAJNRE010020637">
    <property type="protein sequence ID" value="CAF2238051.1"/>
    <property type="molecule type" value="Genomic_DNA"/>
</dbReference>
<accession>A0A816ZWB4</accession>
<evidence type="ECO:0000256" key="2">
    <source>
        <dbReference type="ARBA" id="ARBA00004613"/>
    </source>
</evidence>
<reference evidence="7" key="1">
    <citation type="submission" date="2021-02" db="EMBL/GenBank/DDBJ databases">
        <authorList>
            <person name="Nowell W R."/>
        </authorList>
    </citation>
    <scope>NUCLEOTIDE SEQUENCE</scope>
</reference>
<evidence type="ECO:0000256" key="1">
    <source>
        <dbReference type="ARBA" id="ARBA00004370"/>
    </source>
</evidence>
<dbReference type="InterPro" id="IPR020863">
    <property type="entry name" value="MACPF_CS"/>
</dbReference>
<evidence type="ECO:0000313" key="8">
    <source>
        <dbReference type="Proteomes" id="UP000663824"/>
    </source>
</evidence>
<dbReference type="Pfam" id="PF01823">
    <property type="entry name" value="MACPF"/>
    <property type="match status" value="1"/>
</dbReference>
<keyword evidence="3" id="KW-0964">Secreted</keyword>
<dbReference type="PROSITE" id="PS51412">
    <property type="entry name" value="MACPF_2"/>
    <property type="match status" value="1"/>
</dbReference>
<dbReference type="Proteomes" id="UP000663824">
    <property type="component" value="Unassembled WGS sequence"/>
</dbReference>
<dbReference type="AlphaFoldDB" id="A0A816ZWB4"/>
<name>A0A816ZWB4_9BILA</name>
<sequence length="337" mass="38641">MTDGQATSLFSSDRLLGLDEIESGFDVMSMVSLAESESRFRIFDLSDTGPNEFRVSVLGQQRMFNIPLNVQVTNINTRRVINCEDLSNDYKHFYSNYFRWSSNGLPVLYFMIIGRIANRHGALRVIEEAINKESKTVATSTSWWGIYSIQLEPPLFIKFDPMFNASMSAIINKQHVPRTESEQTLYNILLETFGTHYVTRVIVGATAHMYTLINNAFTKSATFEETASEVSRMSNSFFLPKIVPRSIHSIKESLSESFRKNSKSFVEYQPPVALVPGKTEWQSWLDNAVLTPVVVNRTLAPLSNIFYRYPLIRGHLRRTIDHYLRHGKYPKLGELNR</sequence>
<evidence type="ECO:0000256" key="3">
    <source>
        <dbReference type="ARBA" id="ARBA00022525"/>
    </source>
</evidence>
<evidence type="ECO:0000313" key="7">
    <source>
        <dbReference type="EMBL" id="CAF2238051.1"/>
    </source>
</evidence>
<dbReference type="InterPro" id="IPR020864">
    <property type="entry name" value="MACPF"/>
</dbReference>
<gene>
    <name evidence="7" type="ORF">MBJ925_LOCUS37219</name>
</gene>
<dbReference type="GO" id="GO:0005576">
    <property type="term" value="C:extracellular region"/>
    <property type="evidence" value="ECO:0007669"/>
    <property type="project" value="UniProtKB-SubCell"/>
</dbReference>
<evidence type="ECO:0000259" key="6">
    <source>
        <dbReference type="PROSITE" id="PS51412"/>
    </source>
</evidence>
<proteinExistence type="predicted"/>
<keyword evidence="4" id="KW-0472">Membrane</keyword>
<keyword evidence="5" id="KW-1015">Disulfide bond</keyword>
<dbReference type="PROSITE" id="PS00279">
    <property type="entry name" value="MACPF_1"/>
    <property type="match status" value="1"/>
</dbReference>
<evidence type="ECO:0000256" key="4">
    <source>
        <dbReference type="ARBA" id="ARBA00023136"/>
    </source>
</evidence>
<dbReference type="GO" id="GO:0016020">
    <property type="term" value="C:membrane"/>
    <property type="evidence" value="ECO:0007669"/>
    <property type="project" value="UniProtKB-SubCell"/>
</dbReference>
<organism evidence="7 8">
    <name type="scientific">Rotaria magnacalcarata</name>
    <dbReference type="NCBI Taxonomy" id="392030"/>
    <lineage>
        <taxon>Eukaryota</taxon>
        <taxon>Metazoa</taxon>
        <taxon>Spiralia</taxon>
        <taxon>Gnathifera</taxon>
        <taxon>Rotifera</taxon>
        <taxon>Eurotatoria</taxon>
        <taxon>Bdelloidea</taxon>
        <taxon>Philodinida</taxon>
        <taxon>Philodinidae</taxon>
        <taxon>Rotaria</taxon>
    </lineage>
</organism>
<comment type="caution">
    <text evidence="7">The sequence shown here is derived from an EMBL/GenBank/DDBJ whole genome shotgun (WGS) entry which is preliminary data.</text>
</comment>
<protein>
    <recommendedName>
        <fullName evidence="6">MACPF domain-containing protein</fullName>
    </recommendedName>
</protein>
<feature type="domain" description="MACPF" evidence="6">
    <location>
        <begin position="4"/>
        <end position="337"/>
    </location>
</feature>
<evidence type="ECO:0000256" key="5">
    <source>
        <dbReference type="ARBA" id="ARBA00023157"/>
    </source>
</evidence>
<comment type="subcellular location">
    <subcellularLocation>
        <location evidence="1">Membrane</location>
    </subcellularLocation>
    <subcellularLocation>
        <location evidence="2">Secreted</location>
    </subcellularLocation>
</comment>